<name>E3C8S1_9LACO</name>
<sequence>MKAVTKIVIKLKERAIAMESLLLISSFVLETALLLVVKQVYS</sequence>
<dbReference type="Proteomes" id="UP000003070">
    <property type="component" value="Unassembled WGS sequence"/>
</dbReference>
<keyword evidence="1" id="KW-0472">Membrane</keyword>
<organism evidence="2 3">
    <name type="scientific">Limosilactobacillus oris PB013-T2-3</name>
    <dbReference type="NCBI Taxonomy" id="908339"/>
    <lineage>
        <taxon>Bacteria</taxon>
        <taxon>Bacillati</taxon>
        <taxon>Bacillota</taxon>
        <taxon>Bacilli</taxon>
        <taxon>Lactobacillales</taxon>
        <taxon>Lactobacillaceae</taxon>
        <taxon>Limosilactobacillus</taxon>
    </lineage>
</organism>
<keyword evidence="1" id="KW-1133">Transmembrane helix</keyword>
<dbReference type="EMBL" id="AEKL01000060">
    <property type="protein sequence ID" value="EFQ52797.1"/>
    <property type="molecule type" value="Genomic_DNA"/>
</dbReference>
<evidence type="ECO:0000313" key="3">
    <source>
        <dbReference type="Proteomes" id="UP000003070"/>
    </source>
</evidence>
<reference evidence="2 3" key="1">
    <citation type="submission" date="2010-10" db="EMBL/GenBank/DDBJ databases">
        <authorList>
            <person name="Durkin A.S."/>
            <person name="Madupu R."/>
            <person name="Torralba M."/>
            <person name="Gillis M."/>
            <person name="Methe B."/>
            <person name="Sutton G."/>
            <person name="Nelson K.E."/>
        </authorList>
    </citation>
    <scope>NUCLEOTIDE SEQUENCE [LARGE SCALE GENOMIC DNA]</scope>
    <source>
        <strain evidence="2 3">PB013-T2-3</strain>
    </source>
</reference>
<proteinExistence type="predicted"/>
<comment type="caution">
    <text evidence="2">The sequence shown here is derived from an EMBL/GenBank/DDBJ whole genome shotgun (WGS) entry which is preliminary data.</text>
</comment>
<protein>
    <submittedName>
        <fullName evidence="2">Uncharacterized protein</fullName>
    </submittedName>
</protein>
<dbReference type="AlphaFoldDB" id="E3C8S1"/>
<evidence type="ECO:0000256" key="1">
    <source>
        <dbReference type="SAM" id="Phobius"/>
    </source>
</evidence>
<keyword evidence="1" id="KW-0812">Transmembrane</keyword>
<gene>
    <name evidence="2" type="ORF">HMPREF9265_0621</name>
</gene>
<evidence type="ECO:0000313" key="2">
    <source>
        <dbReference type="EMBL" id="EFQ52797.1"/>
    </source>
</evidence>
<accession>E3C8S1</accession>
<feature type="transmembrane region" description="Helical" evidence="1">
    <location>
        <begin position="21"/>
        <end position="41"/>
    </location>
</feature>